<keyword evidence="2" id="KW-1185">Reference proteome</keyword>
<name>A0ABT3IUC0_9BACT</name>
<proteinExistence type="predicted"/>
<protein>
    <submittedName>
        <fullName evidence="1">Uncharacterized protein</fullName>
    </submittedName>
</protein>
<comment type="caution">
    <text evidence="1">The sequence shown here is derived from an EMBL/GenBank/DDBJ whole genome shotgun (WGS) entry which is preliminary data.</text>
</comment>
<sequence length="213" mass="23432">MKTAWKIWRTAFTRSGVLLLFIFHACKKEDQRLYGAAINMETIPVSDTLTSMVTSNTLLTATHPWYIKGWVYVGNEASLRIEPGAIIHILPGERYKNGGLVVTRGAYIHAAGTEKLPIRFIVKEAGNVVVLGKAPAARKMAVLDNPENGLLSGLSYGGTVKEDSSGMMKHVQIDYPGKQTVPPLLLLGTGTRTRIQHVIQHRTNSELQHAHLP</sequence>
<evidence type="ECO:0000313" key="1">
    <source>
        <dbReference type="EMBL" id="MCW3487491.1"/>
    </source>
</evidence>
<dbReference type="Proteomes" id="UP001207742">
    <property type="component" value="Unassembled WGS sequence"/>
</dbReference>
<reference evidence="1 2" key="1">
    <citation type="submission" date="2022-10" db="EMBL/GenBank/DDBJ databases">
        <title>Chitinophaga nivalis PC15 sp. nov., isolated from Pyeongchang county, South Korea.</title>
        <authorList>
            <person name="Trinh H.N."/>
        </authorList>
    </citation>
    <scope>NUCLEOTIDE SEQUENCE [LARGE SCALE GENOMIC DNA]</scope>
    <source>
        <strain evidence="1 2">PC14</strain>
    </source>
</reference>
<gene>
    <name evidence="1" type="ORF">OL497_26580</name>
</gene>
<dbReference type="PANTHER" id="PTHR41339:SF1">
    <property type="entry name" value="SECRETED PROTEIN"/>
    <property type="match status" value="1"/>
</dbReference>
<dbReference type="PANTHER" id="PTHR41339">
    <property type="entry name" value="LIPL48"/>
    <property type="match status" value="1"/>
</dbReference>
<accession>A0ABT3IUC0</accession>
<dbReference type="RefSeq" id="WP_264734297.1">
    <property type="nucleotide sequence ID" value="NZ_JAPDNR010000001.1"/>
</dbReference>
<evidence type="ECO:0000313" key="2">
    <source>
        <dbReference type="Proteomes" id="UP001207742"/>
    </source>
</evidence>
<dbReference type="EMBL" id="JAPDNS010000002">
    <property type="protein sequence ID" value="MCW3487491.1"/>
    <property type="molecule type" value="Genomic_DNA"/>
</dbReference>
<organism evidence="1 2">
    <name type="scientific">Chitinophaga nivalis</name>
    <dbReference type="NCBI Taxonomy" id="2991709"/>
    <lineage>
        <taxon>Bacteria</taxon>
        <taxon>Pseudomonadati</taxon>
        <taxon>Bacteroidota</taxon>
        <taxon>Chitinophagia</taxon>
        <taxon>Chitinophagales</taxon>
        <taxon>Chitinophagaceae</taxon>
        <taxon>Chitinophaga</taxon>
    </lineage>
</organism>